<organism evidence="1 2">
    <name type="scientific">Nepenthes gracilis</name>
    <name type="common">Slender pitcher plant</name>
    <dbReference type="NCBI Taxonomy" id="150966"/>
    <lineage>
        <taxon>Eukaryota</taxon>
        <taxon>Viridiplantae</taxon>
        <taxon>Streptophyta</taxon>
        <taxon>Embryophyta</taxon>
        <taxon>Tracheophyta</taxon>
        <taxon>Spermatophyta</taxon>
        <taxon>Magnoliopsida</taxon>
        <taxon>eudicotyledons</taxon>
        <taxon>Gunneridae</taxon>
        <taxon>Pentapetalae</taxon>
        <taxon>Caryophyllales</taxon>
        <taxon>Nepenthaceae</taxon>
        <taxon>Nepenthes</taxon>
    </lineage>
</organism>
<evidence type="ECO:0000313" key="2">
    <source>
        <dbReference type="Proteomes" id="UP001279734"/>
    </source>
</evidence>
<name>A0AAD3S5V0_NEPGR</name>
<dbReference type="Proteomes" id="UP001279734">
    <property type="component" value="Unassembled WGS sequence"/>
</dbReference>
<gene>
    <name evidence="1" type="ORF">Nepgr_006854</name>
</gene>
<accession>A0AAD3S5V0</accession>
<comment type="caution">
    <text evidence="1">The sequence shown here is derived from an EMBL/GenBank/DDBJ whole genome shotgun (WGS) entry which is preliminary data.</text>
</comment>
<sequence length="131" mass="15057">MELRNFLNSKRSANATRADPRVDQIWNHVFQNDECAIDLDRSPFTTEILSRPLPSKFKMPSLDLYDGGSDPVDHLDHFRTHLSLQGLEDSAMCRCFSLTLKGDARIWFHHLPTGTISCFRELTDLFLAQYA</sequence>
<dbReference type="PANTHER" id="PTHR33223">
    <property type="entry name" value="CCHC-TYPE DOMAIN-CONTAINING PROTEIN"/>
    <property type="match status" value="1"/>
</dbReference>
<keyword evidence="2" id="KW-1185">Reference proteome</keyword>
<dbReference type="PANTHER" id="PTHR33223:SF10">
    <property type="entry name" value="AMINOTRANSFERASE-LIKE PLANT MOBILE DOMAIN-CONTAINING PROTEIN"/>
    <property type="match status" value="1"/>
</dbReference>
<protein>
    <recommendedName>
        <fullName evidence="3">Retrotransposon gag domain-containing protein</fullName>
    </recommendedName>
</protein>
<evidence type="ECO:0000313" key="1">
    <source>
        <dbReference type="EMBL" id="GMH05014.1"/>
    </source>
</evidence>
<dbReference type="EMBL" id="BSYO01000005">
    <property type="protein sequence ID" value="GMH05014.1"/>
    <property type="molecule type" value="Genomic_DNA"/>
</dbReference>
<evidence type="ECO:0008006" key="3">
    <source>
        <dbReference type="Google" id="ProtNLM"/>
    </source>
</evidence>
<reference evidence="1" key="1">
    <citation type="submission" date="2023-05" db="EMBL/GenBank/DDBJ databases">
        <title>Nepenthes gracilis genome sequencing.</title>
        <authorList>
            <person name="Fukushima K."/>
        </authorList>
    </citation>
    <scope>NUCLEOTIDE SEQUENCE</scope>
    <source>
        <strain evidence="1">SING2019-196</strain>
    </source>
</reference>
<dbReference type="AlphaFoldDB" id="A0AAD3S5V0"/>
<proteinExistence type="predicted"/>